<feature type="signal peptide" evidence="1">
    <location>
        <begin position="1"/>
        <end position="25"/>
    </location>
</feature>
<keyword evidence="3" id="KW-1185">Reference proteome</keyword>
<evidence type="ECO:0000313" key="2">
    <source>
        <dbReference type="EMBL" id="KAL0571442.1"/>
    </source>
</evidence>
<dbReference type="EMBL" id="JBAHYK010000771">
    <property type="protein sequence ID" value="KAL0571442.1"/>
    <property type="molecule type" value="Genomic_DNA"/>
</dbReference>
<protein>
    <submittedName>
        <fullName evidence="2">Uncharacterized protein</fullName>
    </submittedName>
</protein>
<sequence length="184" mass="19844">MPVIGATPTVLSSALFLSGFFSLDSLLVGAVLQTRTIDDQPRDQRGIKPTFSGSWNEGPACKGCSLQPDPRLAFGGTWKDTTHHATNEPVSMQINFTGIAIELFCIVPNSPKSGVTAAYDLTFTLDGEPAGKPFAHTPDYKNDFTYNVSVFSMGGLDNITHTVVMKADSKKVDSAILFDFAQYT</sequence>
<proteinExistence type="predicted"/>
<organism evidence="2 3">
    <name type="scientific">Marasmius crinis-equi</name>
    <dbReference type="NCBI Taxonomy" id="585013"/>
    <lineage>
        <taxon>Eukaryota</taxon>
        <taxon>Fungi</taxon>
        <taxon>Dikarya</taxon>
        <taxon>Basidiomycota</taxon>
        <taxon>Agaricomycotina</taxon>
        <taxon>Agaricomycetes</taxon>
        <taxon>Agaricomycetidae</taxon>
        <taxon>Agaricales</taxon>
        <taxon>Marasmiineae</taxon>
        <taxon>Marasmiaceae</taxon>
        <taxon>Marasmius</taxon>
    </lineage>
</organism>
<reference evidence="2 3" key="1">
    <citation type="submission" date="2024-02" db="EMBL/GenBank/DDBJ databases">
        <title>A draft genome for the cacao thread blight pathogen Marasmius crinis-equi.</title>
        <authorList>
            <person name="Cohen S.P."/>
            <person name="Baruah I.K."/>
            <person name="Amoako-Attah I."/>
            <person name="Bukari Y."/>
            <person name="Meinhardt L.W."/>
            <person name="Bailey B.A."/>
        </authorList>
    </citation>
    <scope>NUCLEOTIDE SEQUENCE [LARGE SCALE GENOMIC DNA]</scope>
    <source>
        <strain evidence="2 3">GH-76</strain>
    </source>
</reference>
<evidence type="ECO:0000256" key="1">
    <source>
        <dbReference type="SAM" id="SignalP"/>
    </source>
</evidence>
<dbReference type="Gene3D" id="2.60.120.260">
    <property type="entry name" value="Galactose-binding domain-like"/>
    <property type="match status" value="1"/>
</dbReference>
<keyword evidence="1" id="KW-0732">Signal</keyword>
<name>A0ABR3F850_9AGAR</name>
<accession>A0ABR3F850</accession>
<dbReference type="Proteomes" id="UP001465976">
    <property type="component" value="Unassembled WGS sequence"/>
</dbReference>
<comment type="caution">
    <text evidence="2">The sequence shown here is derived from an EMBL/GenBank/DDBJ whole genome shotgun (WGS) entry which is preliminary data.</text>
</comment>
<evidence type="ECO:0000313" key="3">
    <source>
        <dbReference type="Proteomes" id="UP001465976"/>
    </source>
</evidence>
<feature type="chain" id="PRO_5046577256" evidence="1">
    <location>
        <begin position="26"/>
        <end position="184"/>
    </location>
</feature>
<gene>
    <name evidence="2" type="ORF">V5O48_010532</name>
</gene>